<comment type="caution">
    <text evidence="3">The sequence shown here is derived from an EMBL/GenBank/DDBJ whole genome shotgun (WGS) entry which is preliminary data.</text>
</comment>
<protein>
    <recommendedName>
        <fullName evidence="2">DUF6708 domain-containing protein</fullName>
    </recommendedName>
</protein>
<dbReference type="AlphaFoldDB" id="A0A9J6QHX3"/>
<evidence type="ECO:0000313" key="3">
    <source>
        <dbReference type="EMBL" id="MCU6670388.1"/>
    </source>
</evidence>
<feature type="domain" description="DUF6708" evidence="2">
    <location>
        <begin position="113"/>
        <end position="293"/>
    </location>
</feature>
<feature type="transmembrane region" description="Helical" evidence="1">
    <location>
        <begin position="101"/>
        <end position="120"/>
    </location>
</feature>
<reference evidence="3" key="1">
    <citation type="submission" date="2022-05" db="EMBL/GenBank/DDBJ databases">
        <title>Description of a novel species of Leclercia; Leclercia tamurae and the Proposal for a Novel Genus Silvania gen. nov. Containing Two Novel Species Silvania hatchlandensis sp. nov. and Silvania confinis sp. nov. Isolated from the Rhizosphere of Oak.</title>
        <authorList>
            <person name="Maddock D.W."/>
            <person name="Brady C.L."/>
            <person name="Denman S."/>
            <person name="Arnold D."/>
        </authorList>
    </citation>
    <scope>NUCLEOTIDE SEQUENCE</scope>
    <source>
        <strain evidence="3">H4N4</strain>
    </source>
</reference>
<organism evidence="3 4">
    <name type="scientific">Silvania confinis</name>
    <dbReference type="NCBI Taxonomy" id="2926470"/>
    <lineage>
        <taxon>Bacteria</taxon>
        <taxon>Pseudomonadati</taxon>
        <taxon>Pseudomonadota</taxon>
        <taxon>Gammaproteobacteria</taxon>
        <taxon>Enterobacterales</taxon>
        <taxon>Enterobacteriaceae</taxon>
        <taxon>Silvania</taxon>
    </lineage>
</organism>
<evidence type="ECO:0000259" key="2">
    <source>
        <dbReference type="Pfam" id="PF20455"/>
    </source>
</evidence>
<dbReference type="EMBL" id="JAMGZJ010000077">
    <property type="protein sequence ID" value="MCU6670388.1"/>
    <property type="molecule type" value="Genomic_DNA"/>
</dbReference>
<dbReference type="RefSeq" id="WP_271268919.1">
    <property type="nucleotide sequence ID" value="NZ_JAMGZJ010000077.1"/>
</dbReference>
<keyword evidence="1" id="KW-0472">Membrane</keyword>
<sequence>MDYYGLFPKFKLNRSLNDEELKYQLKQQKTAEIDGQSIISDMKVITLNSHYLELVDKYFSAKGFGGFVAAFGFFCFSLLYFNVLVRSVPYIDWKFSTSEKMFLSMSVICIPTIIMTFKVLKTEWFAWTHYPVRFDRKNRLVHVFRLNGSTYSVPWDRVFFTSGLSHRKDSNKDYYISGHVLADDNETVIDTFCLPATHSDRKQLERHWEFVRRYMEEGPESVIGVVDFCLPIAKKREGYRFGLLCLLSGFNGAPLFLFPFLFVLAFIFSIPRYLAMVTSRVPVWPENIESQCQIDKDDPYLVDATRNPKHPWRNLFKKPSTHHREAR</sequence>
<feature type="transmembrane region" description="Helical" evidence="1">
    <location>
        <begin position="241"/>
        <end position="268"/>
    </location>
</feature>
<name>A0A9J6QHX3_9ENTR</name>
<keyword evidence="1" id="KW-1133">Transmembrane helix</keyword>
<dbReference type="Pfam" id="PF20455">
    <property type="entry name" value="DUF6708"/>
    <property type="match status" value="1"/>
</dbReference>
<dbReference type="Proteomes" id="UP001061282">
    <property type="component" value="Unassembled WGS sequence"/>
</dbReference>
<evidence type="ECO:0000256" key="1">
    <source>
        <dbReference type="SAM" id="Phobius"/>
    </source>
</evidence>
<evidence type="ECO:0000313" key="4">
    <source>
        <dbReference type="Proteomes" id="UP001061282"/>
    </source>
</evidence>
<feature type="transmembrane region" description="Helical" evidence="1">
    <location>
        <begin position="64"/>
        <end position="81"/>
    </location>
</feature>
<keyword evidence="4" id="KW-1185">Reference proteome</keyword>
<keyword evidence="1" id="KW-0812">Transmembrane</keyword>
<gene>
    <name evidence="3" type="ORF">M8013_16740</name>
</gene>
<proteinExistence type="predicted"/>
<dbReference type="InterPro" id="IPR046554">
    <property type="entry name" value="DUF6708"/>
</dbReference>
<accession>A0A9J6QHX3</accession>